<evidence type="ECO:0000259" key="3">
    <source>
        <dbReference type="Pfam" id="PF12031"/>
    </source>
</evidence>
<organism evidence="4 5">
    <name type="scientific">Xenoophorus captivus</name>
    <dbReference type="NCBI Taxonomy" id="1517983"/>
    <lineage>
        <taxon>Eukaryota</taxon>
        <taxon>Metazoa</taxon>
        <taxon>Chordata</taxon>
        <taxon>Craniata</taxon>
        <taxon>Vertebrata</taxon>
        <taxon>Euteleostomi</taxon>
        <taxon>Actinopterygii</taxon>
        <taxon>Neopterygii</taxon>
        <taxon>Teleostei</taxon>
        <taxon>Neoteleostei</taxon>
        <taxon>Acanthomorphata</taxon>
        <taxon>Ovalentaria</taxon>
        <taxon>Atherinomorphae</taxon>
        <taxon>Cyprinodontiformes</taxon>
        <taxon>Goodeidae</taxon>
        <taxon>Xenoophorus</taxon>
    </lineage>
</organism>
<feature type="domain" description="SWI/SNF-like complex subunit BAF250 C-terminal" evidence="3">
    <location>
        <begin position="1"/>
        <end position="55"/>
    </location>
</feature>
<keyword evidence="5" id="KW-1185">Reference proteome</keyword>
<dbReference type="PANTHER" id="PTHR12656">
    <property type="entry name" value="BRG-1 ASSOCIATED FACTOR 250 BAF250"/>
    <property type="match status" value="1"/>
</dbReference>
<reference evidence="4 5" key="1">
    <citation type="submission" date="2021-06" db="EMBL/GenBank/DDBJ databases">
        <authorList>
            <person name="Palmer J.M."/>
        </authorList>
    </citation>
    <scope>NUCLEOTIDE SEQUENCE [LARGE SCALE GENOMIC DNA]</scope>
    <source>
        <strain evidence="4 5">XC_2019</strain>
        <tissue evidence="4">Muscle</tissue>
    </source>
</reference>
<protein>
    <submittedName>
        <fullName evidence="4">AT-rich interactive domain-containing protein 1A</fullName>
    </submittedName>
</protein>
<keyword evidence="2" id="KW-0539">Nucleus</keyword>
<evidence type="ECO:0000256" key="2">
    <source>
        <dbReference type="ARBA" id="ARBA00023242"/>
    </source>
</evidence>
<proteinExistence type="predicted"/>
<sequence length="109" mass="11872">SDSLAAWAIAVQKGSVSNLLGFLVDSFAAAQLQQSQSSLLHIQGMPFEPTSPDMMRRAAWALHALPKVEEIHSEFTLQESHLLDISVSPQMNSLVSHVICDVLFLIGQS</sequence>
<comment type="subcellular location">
    <subcellularLocation>
        <location evidence="1">Nucleus</location>
    </subcellularLocation>
</comment>
<evidence type="ECO:0000313" key="4">
    <source>
        <dbReference type="EMBL" id="MEQ2198300.1"/>
    </source>
</evidence>
<feature type="non-terminal residue" evidence="4">
    <location>
        <position position="1"/>
    </location>
</feature>
<evidence type="ECO:0000313" key="5">
    <source>
        <dbReference type="Proteomes" id="UP001434883"/>
    </source>
</evidence>
<dbReference type="InterPro" id="IPR033388">
    <property type="entry name" value="BAF250_C"/>
</dbReference>
<dbReference type="PANTHER" id="PTHR12656:SF12">
    <property type="entry name" value="AT-RICH INTERACTIVE DOMAIN-CONTAINING PROTEIN 1A"/>
    <property type="match status" value="1"/>
</dbReference>
<evidence type="ECO:0000256" key="1">
    <source>
        <dbReference type="ARBA" id="ARBA00004123"/>
    </source>
</evidence>
<dbReference type="Pfam" id="PF12031">
    <property type="entry name" value="BAF250_C"/>
    <property type="match status" value="1"/>
</dbReference>
<gene>
    <name evidence="4" type="primary">ARID1A</name>
    <name evidence="4" type="ORF">XENOCAPTIV_010889</name>
</gene>
<dbReference type="InterPro" id="IPR021906">
    <property type="entry name" value="BAF250/Osa"/>
</dbReference>
<dbReference type="Proteomes" id="UP001434883">
    <property type="component" value="Unassembled WGS sequence"/>
</dbReference>
<name>A0ABV0QR72_9TELE</name>
<dbReference type="EMBL" id="JAHRIN010019160">
    <property type="protein sequence ID" value="MEQ2198300.1"/>
    <property type="molecule type" value="Genomic_DNA"/>
</dbReference>
<accession>A0ABV0QR72</accession>
<comment type="caution">
    <text evidence="4">The sequence shown here is derived from an EMBL/GenBank/DDBJ whole genome shotgun (WGS) entry which is preliminary data.</text>
</comment>